<dbReference type="NCBIfam" id="TIGR00882">
    <property type="entry name" value="2A0105"/>
    <property type="match status" value="1"/>
</dbReference>
<dbReference type="Gene3D" id="1.20.1250.20">
    <property type="entry name" value="MFS general substrate transporter like domains"/>
    <property type="match status" value="2"/>
</dbReference>
<dbReference type="PROSITE" id="PS50850">
    <property type="entry name" value="MFS"/>
    <property type="match status" value="1"/>
</dbReference>
<dbReference type="GO" id="GO:0005886">
    <property type="term" value="C:plasma membrane"/>
    <property type="evidence" value="ECO:0007669"/>
    <property type="project" value="UniProtKB-SubCell"/>
</dbReference>
<dbReference type="NCBIfam" id="NF007077">
    <property type="entry name" value="PRK09528.1"/>
    <property type="match status" value="1"/>
</dbReference>
<evidence type="ECO:0000256" key="6">
    <source>
        <dbReference type="ARBA" id="ARBA00022989"/>
    </source>
</evidence>
<dbReference type="InterPro" id="IPR000576">
    <property type="entry name" value="LacY/RafB_perm_fam"/>
</dbReference>
<feature type="transmembrane region" description="Helical" evidence="8">
    <location>
        <begin position="166"/>
        <end position="184"/>
    </location>
</feature>
<feature type="transmembrane region" description="Helical" evidence="8">
    <location>
        <begin position="102"/>
        <end position="123"/>
    </location>
</feature>
<accession>J1F361</accession>
<keyword evidence="3" id="KW-1003">Cell membrane</keyword>
<name>J1F361_9LACO</name>
<organism evidence="10 11">
    <name type="scientific">Liquorilactobacillus mali KCTC 3596 = DSM 20444</name>
    <dbReference type="NCBI Taxonomy" id="1046596"/>
    <lineage>
        <taxon>Bacteria</taxon>
        <taxon>Bacillati</taxon>
        <taxon>Bacillota</taxon>
        <taxon>Bacilli</taxon>
        <taxon>Lactobacillales</taxon>
        <taxon>Lactobacillaceae</taxon>
        <taxon>Liquorilactobacillus</taxon>
    </lineage>
</organism>
<feature type="domain" description="Major facilitator superfamily (MFS) profile" evidence="9">
    <location>
        <begin position="6"/>
        <end position="396"/>
    </location>
</feature>
<feature type="transmembrane region" description="Helical" evidence="8">
    <location>
        <begin position="43"/>
        <end position="63"/>
    </location>
</feature>
<feature type="transmembrane region" description="Helical" evidence="8">
    <location>
        <begin position="214"/>
        <end position="231"/>
    </location>
</feature>
<evidence type="ECO:0000256" key="5">
    <source>
        <dbReference type="ARBA" id="ARBA00022692"/>
    </source>
</evidence>
<keyword evidence="7 8" id="KW-0472">Membrane</keyword>
<dbReference type="PROSITE" id="PS51257">
    <property type="entry name" value="PROKAR_LIPOPROTEIN"/>
    <property type="match status" value="1"/>
</dbReference>
<feature type="transmembrane region" description="Helical" evidence="8">
    <location>
        <begin position="283"/>
        <end position="302"/>
    </location>
</feature>
<dbReference type="RefSeq" id="WP_003689267.1">
    <property type="nucleotide sequence ID" value="NZ_AKKT01000094.1"/>
</dbReference>
<keyword evidence="6 8" id="KW-1133">Transmembrane helix</keyword>
<feature type="transmembrane region" description="Helical" evidence="8">
    <location>
        <begin position="7"/>
        <end position="31"/>
    </location>
</feature>
<dbReference type="GO" id="GO:0015528">
    <property type="term" value="F:lactose:proton symporter activity"/>
    <property type="evidence" value="ECO:0007669"/>
    <property type="project" value="TreeGrafter"/>
</dbReference>
<evidence type="ECO:0000256" key="3">
    <source>
        <dbReference type="ARBA" id="ARBA00022475"/>
    </source>
</evidence>
<dbReference type="Proteomes" id="UP000050898">
    <property type="component" value="Unassembled WGS sequence"/>
</dbReference>
<dbReference type="AlphaFoldDB" id="J1F361"/>
<evidence type="ECO:0000259" key="9">
    <source>
        <dbReference type="PROSITE" id="PS50850"/>
    </source>
</evidence>
<gene>
    <name evidence="10" type="ORF">FD00_GL001504</name>
</gene>
<dbReference type="PANTHER" id="PTHR23522">
    <property type="entry name" value="BLL5896 PROTEIN"/>
    <property type="match status" value="1"/>
</dbReference>
<evidence type="ECO:0000256" key="1">
    <source>
        <dbReference type="ARBA" id="ARBA00004429"/>
    </source>
</evidence>
<dbReference type="InterPro" id="IPR036259">
    <property type="entry name" value="MFS_trans_sf"/>
</dbReference>
<protein>
    <submittedName>
        <fullName evidence="10">Galactoside permease</fullName>
    </submittedName>
</protein>
<dbReference type="GeneID" id="98315422"/>
<comment type="caution">
    <text evidence="10">The sequence shown here is derived from an EMBL/GenBank/DDBJ whole genome shotgun (WGS) entry which is preliminary data.</text>
</comment>
<sequence length="405" mass="44939">MFERKIYWAISAYFFFFFISFAACYSLYSIWLSKSLGLNGTDSGIVFGLNAAVTLAAQPLYGYILDKLGLKKNVLIFLGILLAFSGPFFIYVYGALLTNNLIIGSLVGGVYLGIGFQAGSSALESYAQKLSLKYGFEYGRARMWGSLGWAAITFFAGKLFTINPDYNYWIASGAAIIMLVIILTTKIDVNQEDLTQSQSVSVNDLKALFKLKDFWVLVIFSLGVTCAYNLYDQQYAAYFYTLFASKAQGSQVYGHVNSVQVILEAAMMFAAPKLVNKMGARNSLLLAGLVMSIRIILSGVVAGPALLAIMKLAEAFEIPVFLVAIFKYLNENFELRLSSILYLFGFQFSRQIGQIVLSVLIGSAYDQFGFRNAYIFLGLIALFFDIISFFMLKKSIIEKAKKHTG</sequence>
<evidence type="ECO:0000256" key="2">
    <source>
        <dbReference type="ARBA" id="ARBA00022448"/>
    </source>
</evidence>
<keyword evidence="5 8" id="KW-0812">Transmembrane</keyword>
<dbReference type="PANTHER" id="PTHR23522:SF10">
    <property type="entry name" value="3-PHENYLPROPIONIC ACID TRANSPORTER-RELATED"/>
    <property type="match status" value="1"/>
</dbReference>
<evidence type="ECO:0000313" key="10">
    <source>
        <dbReference type="EMBL" id="KRN08983.1"/>
    </source>
</evidence>
<dbReference type="SUPFAM" id="SSF103473">
    <property type="entry name" value="MFS general substrate transporter"/>
    <property type="match status" value="1"/>
</dbReference>
<proteinExistence type="predicted"/>
<reference evidence="10 11" key="1">
    <citation type="journal article" date="2015" name="Genome Announc.">
        <title>Expanding the biotechnology potential of lactobacilli through comparative genomics of 213 strains and associated genera.</title>
        <authorList>
            <person name="Sun Z."/>
            <person name="Harris H.M."/>
            <person name="McCann A."/>
            <person name="Guo C."/>
            <person name="Argimon S."/>
            <person name="Zhang W."/>
            <person name="Yang X."/>
            <person name="Jeffery I.B."/>
            <person name="Cooney J.C."/>
            <person name="Kagawa T.F."/>
            <person name="Liu W."/>
            <person name="Song Y."/>
            <person name="Salvetti E."/>
            <person name="Wrobel A."/>
            <person name="Rasinkangas P."/>
            <person name="Parkhill J."/>
            <person name="Rea M.C."/>
            <person name="O'Sullivan O."/>
            <person name="Ritari J."/>
            <person name="Douillard F.P."/>
            <person name="Paul Ross R."/>
            <person name="Yang R."/>
            <person name="Briner A.E."/>
            <person name="Felis G.E."/>
            <person name="de Vos W.M."/>
            <person name="Barrangou R."/>
            <person name="Klaenhammer T.R."/>
            <person name="Caufield P.W."/>
            <person name="Cui Y."/>
            <person name="Zhang H."/>
            <person name="O'Toole P.W."/>
        </authorList>
    </citation>
    <scope>NUCLEOTIDE SEQUENCE [LARGE SCALE GENOMIC DNA]</scope>
    <source>
        <strain evidence="10 11">DSM 20444</strain>
    </source>
</reference>
<feature type="transmembrane region" description="Helical" evidence="8">
    <location>
        <begin position="75"/>
        <end position="96"/>
    </location>
</feature>
<feature type="transmembrane region" description="Helical" evidence="8">
    <location>
        <begin position="373"/>
        <end position="392"/>
    </location>
</feature>
<keyword evidence="11" id="KW-1185">Reference proteome</keyword>
<evidence type="ECO:0000256" key="4">
    <source>
        <dbReference type="ARBA" id="ARBA00022519"/>
    </source>
</evidence>
<evidence type="ECO:0000256" key="7">
    <source>
        <dbReference type="ARBA" id="ARBA00023136"/>
    </source>
</evidence>
<dbReference type="GO" id="GO:0030395">
    <property type="term" value="F:lactose binding"/>
    <property type="evidence" value="ECO:0007669"/>
    <property type="project" value="TreeGrafter"/>
</dbReference>
<dbReference type="Pfam" id="PF01306">
    <property type="entry name" value="LacY_symp"/>
    <property type="match status" value="1"/>
</dbReference>
<dbReference type="PATRIC" id="fig|1046596.6.peg.1586"/>
<comment type="subcellular location">
    <subcellularLocation>
        <location evidence="1">Cell inner membrane</location>
        <topology evidence="1">Multi-pass membrane protein</topology>
    </subcellularLocation>
</comment>
<feature type="transmembrane region" description="Helical" evidence="8">
    <location>
        <begin position="143"/>
        <end position="160"/>
    </location>
</feature>
<dbReference type="OrthoDB" id="9150135at2"/>
<evidence type="ECO:0000256" key="8">
    <source>
        <dbReference type="SAM" id="Phobius"/>
    </source>
</evidence>
<keyword evidence="2" id="KW-0813">Transport</keyword>
<keyword evidence="4" id="KW-0997">Cell inner membrane</keyword>
<dbReference type="InterPro" id="IPR020846">
    <property type="entry name" value="MFS_dom"/>
</dbReference>
<evidence type="ECO:0000313" key="11">
    <source>
        <dbReference type="Proteomes" id="UP000050898"/>
    </source>
</evidence>
<dbReference type="EMBL" id="AYYH01000038">
    <property type="protein sequence ID" value="KRN08983.1"/>
    <property type="molecule type" value="Genomic_DNA"/>
</dbReference>
<dbReference type="PRINTS" id="PR00174">
    <property type="entry name" value="LACYSMPORT"/>
</dbReference>